<accession>A0AAW1CV31</accession>
<feature type="signal peptide" evidence="2">
    <location>
        <begin position="1"/>
        <end position="25"/>
    </location>
</feature>
<keyword evidence="2" id="KW-0732">Signal</keyword>
<feature type="chain" id="PRO_5043497562" evidence="2">
    <location>
        <begin position="26"/>
        <end position="533"/>
    </location>
</feature>
<comment type="caution">
    <text evidence="3">The sequence shown here is derived from an EMBL/GenBank/DDBJ whole genome shotgun (WGS) entry which is preliminary data.</text>
</comment>
<dbReference type="EMBL" id="JAPXFL010000010">
    <property type="protein sequence ID" value="KAK9500703.1"/>
    <property type="molecule type" value="Genomic_DNA"/>
</dbReference>
<feature type="compositionally biased region" description="Polar residues" evidence="1">
    <location>
        <begin position="510"/>
        <end position="519"/>
    </location>
</feature>
<protein>
    <submittedName>
        <fullName evidence="3">Uncharacterized protein</fullName>
    </submittedName>
</protein>
<sequence>MGLIYFKIGILVATISCIFLQSADAGDKKVTKLIIKVPTKIKHVYHQHTKKVHIHKHRSKPTPKPKPIIVNIKEETKWKPDPWEKKVHYGRSAGKSVEWKGRAGFHGKQKGKGYSSWNDDEKKTEYEEEYGAEESKVREDYYGGAGKGSSRGKDKGWSKEVDEYGGDWKPVRGKQTGGSKSKGEKRERCGKGRKSCEYDEQSGEASSQEDWVRRYKQKKPKSKTSRRIPPNYYPTKYKKRRPHYEEDSSHEDSKESVWPEMKEHPSWHQYRSPKSRKIPVSEKSEDMEHGESFTRLRSDINLDDYINSGEYMHSHGSGTLMQQQWQPNYYAQTPESKTMQSVSPSTYYANEIVQQNSALLSPAQYISITEAPIAFQQPQYSGQNAYNNQAQSTNSYIQIYNTNENLNHHQTNLEKPLYNYENTYQNNQPQNFKNYNYLKSETIDITSTLPPKKLTTSLAPYYHALQTSQYQITSTTPIPKYQSISESTYTSNRNTDYSIGYKSHIGHNTNGTAHSTSFQEVIFGNRKTRNRQS</sequence>
<dbReference type="Proteomes" id="UP001461498">
    <property type="component" value="Unassembled WGS sequence"/>
</dbReference>
<feature type="region of interest" description="Disordered" evidence="1">
    <location>
        <begin position="100"/>
        <end position="119"/>
    </location>
</feature>
<feature type="compositionally biased region" description="Basic and acidic residues" evidence="1">
    <location>
        <begin position="243"/>
        <end position="266"/>
    </location>
</feature>
<feature type="compositionally biased region" description="Basic and acidic residues" evidence="1">
    <location>
        <begin position="181"/>
        <end position="197"/>
    </location>
</feature>
<feature type="compositionally biased region" description="Basic and acidic residues" evidence="1">
    <location>
        <begin position="279"/>
        <end position="292"/>
    </location>
</feature>
<evidence type="ECO:0000313" key="3">
    <source>
        <dbReference type="EMBL" id="KAK9500703.1"/>
    </source>
</evidence>
<dbReference type="AlphaFoldDB" id="A0AAW1CV31"/>
<feature type="compositionally biased region" description="Basic and acidic residues" evidence="1">
    <location>
        <begin position="151"/>
        <end position="162"/>
    </location>
</feature>
<organism evidence="3 4">
    <name type="scientific">Rhynocoris fuscipes</name>
    <dbReference type="NCBI Taxonomy" id="488301"/>
    <lineage>
        <taxon>Eukaryota</taxon>
        <taxon>Metazoa</taxon>
        <taxon>Ecdysozoa</taxon>
        <taxon>Arthropoda</taxon>
        <taxon>Hexapoda</taxon>
        <taxon>Insecta</taxon>
        <taxon>Pterygota</taxon>
        <taxon>Neoptera</taxon>
        <taxon>Paraneoptera</taxon>
        <taxon>Hemiptera</taxon>
        <taxon>Heteroptera</taxon>
        <taxon>Panheteroptera</taxon>
        <taxon>Cimicomorpha</taxon>
        <taxon>Reduviidae</taxon>
        <taxon>Harpactorinae</taxon>
        <taxon>Harpactorini</taxon>
        <taxon>Rhynocoris</taxon>
    </lineage>
</organism>
<gene>
    <name evidence="3" type="ORF">O3M35_001919</name>
</gene>
<evidence type="ECO:0000256" key="1">
    <source>
        <dbReference type="SAM" id="MobiDB-lite"/>
    </source>
</evidence>
<feature type="compositionally biased region" description="Basic residues" evidence="1">
    <location>
        <begin position="214"/>
        <end position="226"/>
    </location>
</feature>
<feature type="region of interest" description="Disordered" evidence="1">
    <location>
        <begin position="125"/>
        <end position="292"/>
    </location>
</feature>
<feature type="region of interest" description="Disordered" evidence="1">
    <location>
        <begin position="510"/>
        <end position="533"/>
    </location>
</feature>
<evidence type="ECO:0000256" key="2">
    <source>
        <dbReference type="SAM" id="SignalP"/>
    </source>
</evidence>
<proteinExistence type="predicted"/>
<reference evidence="3 4" key="1">
    <citation type="submission" date="2022-12" db="EMBL/GenBank/DDBJ databases">
        <title>Chromosome-level genome assembly of true bugs.</title>
        <authorList>
            <person name="Ma L."/>
            <person name="Li H."/>
        </authorList>
    </citation>
    <scope>NUCLEOTIDE SEQUENCE [LARGE SCALE GENOMIC DNA]</scope>
    <source>
        <strain evidence="3">Lab_2022b</strain>
    </source>
</reference>
<name>A0AAW1CV31_9HEMI</name>
<evidence type="ECO:0000313" key="4">
    <source>
        <dbReference type="Proteomes" id="UP001461498"/>
    </source>
</evidence>
<keyword evidence="4" id="KW-1185">Reference proteome</keyword>